<evidence type="ECO:0000256" key="3">
    <source>
        <dbReference type="ARBA" id="ARBA00022692"/>
    </source>
</evidence>
<dbReference type="Gene3D" id="3.40.50.720">
    <property type="entry name" value="NAD(P)-binding Rossmann-like Domain"/>
    <property type="match status" value="1"/>
</dbReference>
<keyword evidence="4 13" id="KW-0548">Nucleotidyltransferase</keyword>
<comment type="similarity">
    <text evidence="10">In the N-terminal section; belongs to the HesA/MoeB/ThiF family.</text>
</comment>
<accession>A0AAC9HM25</accession>
<keyword evidence="14" id="KW-1185">Reference proteome</keyword>
<evidence type="ECO:0000256" key="5">
    <source>
        <dbReference type="ARBA" id="ARBA00022741"/>
    </source>
</evidence>
<dbReference type="GO" id="GO:0008641">
    <property type="term" value="F:ubiquitin-like modifier activating enzyme activity"/>
    <property type="evidence" value="ECO:0007669"/>
    <property type="project" value="InterPro"/>
</dbReference>
<protein>
    <recommendedName>
        <fullName evidence="11">Probable adenylyltransferase/sulfurtransferase MoeZ</fullName>
    </recommendedName>
</protein>
<keyword evidence="2 13" id="KW-0808">Transferase</keyword>
<feature type="domain" description="Rhodanese" evidence="12">
    <location>
        <begin position="297"/>
        <end position="387"/>
    </location>
</feature>
<dbReference type="GO" id="GO:0016020">
    <property type="term" value="C:membrane"/>
    <property type="evidence" value="ECO:0007669"/>
    <property type="project" value="UniProtKB-SubCell"/>
</dbReference>
<dbReference type="Pfam" id="PF00581">
    <property type="entry name" value="Rhodanese"/>
    <property type="match status" value="1"/>
</dbReference>
<gene>
    <name evidence="13" type="ORF">TL08_04795</name>
</gene>
<dbReference type="Proteomes" id="UP000095210">
    <property type="component" value="Chromosome"/>
</dbReference>
<evidence type="ECO:0000256" key="1">
    <source>
        <dbReference type="ARBA" id="ARBA00004167"/>
    </source>
</evidence>
<dbReference type="CDD" id="cd00158">
    <property type="entry name" value="RHOD"/>
    <property type="match status" value="1"/>
</dbReference>
<keyword evidence="3" id="KW-0812">Transmembrane</keyword>
<evidence type="ECO:0000256" key="2">
    <source>
        <dbReference type="ARBA" id="ARBA00022679"/>
    </source>
</evidence>
<keyword evidence="7" id="KW-1133">Transmembrane helix</keyword>
<evidence type="ECO:0000256" key="11">
    <source>
        <dbReference type="ARBA" id="ARBA00067503"/>
    </source>
</evidence>
<evidence type="ECO:0000256" key="6">
    <source>
        <dbReference type="ARBA" id="ARBA00022840"/>
    </source>
</evidence>
<evidence type="ECO:0000313" key="13">
    <source>
        <dbReference type="EMBL" id="AOS61789.1"/>
    </source>
</evidence>
<evidence type="ECO:0000256" key="8">
    <source>
        <dbReference type="ARBA" id="ARBA00023136"/>
    </source>
</evidence>
<dbReference type="EMBL" id="CP014859">
    <property type="protein sequence ID" value="AOS61789.1"/>
    <property type="molecule type" value="Genomic_DNA"/>
</dbReference>
<dbReference type="NCBIfam" id="NF004281">
    <property type="entry name" value="PRK05690.1"/>
    <property type="match status" value="1"/>
</dbReference>
<reference evidence="14" key="1">
    <citation type="submission" date="2016-03" db="EMBL/GenBank/DDBJ databases">
        <title>Complete genome sequence of the type strain Actinoalloteichus hymeniacidonis DSM 45092.</title>
        <authorList>
            <person name="Schaffert L."/>
            <person name="Albersmeier A."/>
            <person name="Winkler A."/>
            <person name="Kalinowski J."/>
            <person name="Zotchev S."/>
            <person name="Ruckert C."/>
        </authorList>
    </citation>
    <scope>NUCLEOTIDE SEQUENCE [LARGE SCALE GENOMIC DNA]</scope>
    <source>
        <strain evidence="14">HPA177(T) (DSM 45092(T))</strain>
    </source>
</reference>
<dbReference type="InterPro" id="IPR045886">
    <property type="entry name" value="ThiF/MoeB/HesA"/>
</dbReference>
<dbReference type="SMART" id="SM00450">
    <property type="entry name" value="RHOD"/>
    <property type="match status" value="1"/>
</dbReference>
<dbReference type="GO" id="GO:0004792">
    <property type="term" value="F:thiosulfate-cyanide sulfurtransferase activity"/>
    <property type="evidence" value="ECO:0007669"/>
    <property type="project" value="TreeGrafter"/>
</dbReference>
<dbReference type="KEGG" id="ahm:TL08_04795"/>
<evidence type="ECO:0000256" key="10">
    <source>
        <dbReference type="ARBA" id="ARBA00060757"/>
    </source>
</evidence>
<dbReference type="PANTHER" id="PTHR10953:SF102">
    <property type="entry name" value="ADENYLYLTRANSFERASE AND SULFURTRANSFERASE MOCS3"/>
    <property type="match status" value="1"/>
</dbReference>
<evidence type="ECO:0000256" key="9">
    <source>
        <dbReference type="ARBA" id="ARBA00023268"/>
    </source>
</evidence>
<sequence length="389" mass="42086">MPGPSLPPLVEPAEELTKEEVARYSRHLIIPDVGMTGQKRLKNAKVLVVGAGGLGSPALLYLAAAGVGTLGIVDFDEVDESNLHRQVIHGQSDIGRSKAESAKDSIAEINPFVQVNLHKVRLDSSNALDIFRDYDLILDGTDNFATRYLVNDAAVLLGKPYVWGSIFRFEGQTSVFWAEHGPQYRDLYPEPPPPGMVPSCAEGGVLGVLCASIGSIMVNEAIKLIVGIGEPLLGRLMVYDALEMSYRTIKIRKDPAAEPITELIDYDVFCGVVSDDAQQAAARHTITPRELKERFDGGGEFTLVDVREPHEFEIVRIPGSVLIPKDRILSGDALAELPQDRPIVLHCKSGVRSAEALAALHRAGFADAVHVGGGVLGWARDVDPSLPTY</sequence>
<dbReference type="InterPro" id="IPR001763">
    <property type="entry name" value="Rhodanese-like_dom"/>
</dbReference>
<dbReference type="GO" id="GO:0005524">
    <property type="term" value="F:ATP binding"/>
    <property type="evidence" value="ECO:0007669"/>
    <property type="project" value="UniProtKB-KW"/>
</dbReference>
<keyword evidence="5" id="KW-0547">Nucleotide-binding</keyword>
<dbReference type="AlphaFoldDB" id="A0AAC9HM25"/>
<evidence type="ECO:0000259" key="12">
    <source>
        <dbReference type="PROSITE" id="PS50206"/>
    </source>
</evidence>
<dbReference type="RefSeq" id="WP_069846876.1">
    <property type="nucleotide sequence ID" value="NZ_CP014859.1"/>
</dbReference>
<evidence type="ECO:0000256" key="7">
    <source>
        <dbReference type="ARBA" id="ARBA00022989"/>
    </source>
</evidence>
<dbReference type="Gene3D" id="3.40.250.10">
    <property type="entry name" value="Rhodanese-like domain"/>
    <property type="match status" value="1"/>
</dbReference>
<dbReference type="InterPro" id="IPR035985">
    <property type="entry name" value="Ubiquitin-activating_enz"/>
</dbReference>
<evidence type="ECO:0000256" key="4">
    <source>
        <dbReference type="ARBA" id="ARBA00022695"/>
    </source>
</evidence>
<dbReference type="GO" id="GO:0008146">
    <property type="term" value="F:sulfotransferase activity"/>
    <property type="evidence" value="ECO:0007669"/>
    <property type="project" value="TreeGrafter"/>
</dbReference>
<dbReference type="SUPFAM" id="SSF69572">
    <property type="entry name" value="Activating enzymes of the ubiquitin-like proteins"/>
    <property type="match status" value="1"/>
</dbReference>
<dbReference type="GO" id="GO:0005829">
    <property type="term" value="C:cytosol"/>
    <property type="evidence" value="ECO:0007669"/>
    <property type="project" value="TreeGrafter"/>
</dbReference>
<dbReference type="InterPro" id="IPR000594">
    <property type="entry name" value="ThiF_NAD_FAD-bd"/>
</dbReference>
<dbReference type="InterPro" id="IPR036873">
    <property type="entry name" value="Rhodanese-like_dom_sf"/>
</dbReference>
<keyword evidence="6" id="KW-0067">ATP-binding</keyword>
<dbReference type="FunFam" id="3.40.50.720:FF:000033">
    <property type="entry name" value="Adenylyltransferase and sulfurtransferase MOCS3"/>
    <property type="match status" value="1"/>
</dbReference>
<dbReference type="Pfam" id="PF00899">
    <property type="entry name" value="ThiF"/>
    <property type="match status" value="1"/>
</dbReference>
<dbReference type="FunFam" id="3.40.250.10:FF:000025">
    <property type="entry name" value="Molybdopterin biosynthesis MoeZ"/>
    <property type="match status" value="1"/>
</dbReference>
<organism evidence="13 14">
    <name type="scientific">Actinoalloteichus hymeniacidonis</name>
    <dbReference type="NCBI Taxonomy" id="340345"/>
    <lineage>
        <taxon>Bacteria</taxon>
        <taxon>Bacillati</taxon>
        <taxon>Actinomycetota</taxon>
        <taxon>Actinomycetes</taxon>
        <taxon>Pseudonocardiales</taxon>
        <taxon>Pseudonocardiaceae</taxon>
        <taxon>Actinoalloteichus</taxon>
    </lineage>
</organism>
<name>A0AAC9HM25_9PSEU</name>
<evidence type="ECO:0000313" key="14">
    <source>
        <dbReference type="Proteomes" id="UP000095210"/>
    </source>
</evidence>
<dbReference type="NCBIfam" id="NF005902">
    <property type="entry name" value="PRK07878.1"/>
    <property type="match status" value="1"/>
</dbReference>
<keyword evidence="9" id="KW-0511">Multifunctional enzyme</keyword>
<comment type="subcellular location">
    <subcellularLocation>
        <location evidence="1">Membrane</location>
        <topology evidence="1">Single-pass membrane protein</topology>
    </subcellularLocation>
</comment>
<keyword evidence="8" id="KW-0472">Membrane</keyword>
<proteinExistence type="inferred from homology"/>
<dbReference type="CDD" id="cd00757">
    <property type="entry name" value="ThiF_MoeB_HesA_family"/>
    <property type="match status" value="1"/>
</dbReference>
<dbReference type="PANTHER" id="PTHR10953">
    <property type="entry name" value="UBIQUITIN-ACTIVATING ENZYME E1"/>
    <property type="match status" value="1"/>
</dbReference>
<dbReference type="GO" id="GO:0016779">
    <property type="term" value="F:nucleotidyltransferase activity"/>
    <property type="evidence" value="ECO:0007669"/>
    <property type="project" value="UniProtKB-KW"/>
</dbReference>
<dbReference type="PROSITE" id="PS50206">
    <property type="entry name" value="RHODANESE_3"/>
    <property type="match status" value="1"/>
</dbReference>